<dbReference type="VEuPathDB" id="TrichDB:TRFO_28138"/>
<evidence type="ECO:0000256" key="3">
    <source>
        <dbReference type="ARBA" id="ARBA00009131"/>
    </source>
</evidence>
<dbReference type="Pfam" id="PF13815">
    <property type="entry name" value="Dzip-like_N"/>
    <property type="match status" value="1"/>
</dbReference>
<feature type="compositionally biased region" description="Low complexity" evidence="9">
    <location>
        <begin position="702"/>
        <end position="713"/>
    </location>
</feature>
<evidence type="ECO:0000256" key="1">
    <source>
        <dbReference type="ARBA" id="ARBA00004114"/>
    </source>
</evidence>
<feature type="region of interest" description="Disordered" evidence="9">
    <location>
        <begin position="921"/>
        <end position="943"/>
    </location>
</feature>
<feature type="region of interest" description="Disordered" evidence="9">
    <location>
        <begin position="687"/>
        <end position="713"/>
    </location>
</feature>
<keyword evidence="5" id="KW-0206">Cytoskeleton</keyword>
<name>A0A1J4K3K1_9EUKA</name>
<feature type="region of interest" description="Disordered" evidence="9">
    <location>
        <begin position="462"/>
        <end position="673"/>
    </location>
</feature>
<feature type="compositionally biased region" description="Polar residues" evidence="9">
    <location>
        <begin position="464"/>
        <end position="490"/>
    </location>
</feature>
<dbReference type="RefSeq" id="XP_068357460.1">
    <property type="nucleotide sequence ID" value="XM_068505994.1"/>
</dbReference>
<dbReference type="PROSITE" id="PS50157">
    <property type="entry name" value="ZINC_FINGER_C2H2_2"/>
    <property type="match status" value="1"/>
</dbReference>
<evidence type="ECO:0000256" key="7">
    <source>
        <dbReference type="PROSITE-ProRule" id="PRU00042"/>
    </source>
</evidence>
<comment type="similarity">
    <text evidence="3">Belongs to the DZIP C2H2-type zinc-finger protein family.</text>
</comment>
<evidence type="ECO:0000256" key="9">
    <source>
        <dbReference type="SAM" id="MobiDB-lite"/>
    </source>
</evidence>
<evidence type="ECO:0000256" key="5">
    <source>
        <dbReference type="ARBA" id="ARBA00023212"/>
    </source>
</evidence>
<dbReference type="AlphaFoldDB" id="A0A1J4K3K1"/>
<evidence type="ECO:0000256" key="6">
    <source>
        <dbReference type="ARBA" id="ARBA00023273"/>
    </source>
</evidence>
<keyword evidence="7" id="KW-0862">Zinc</keyword>
<organism evidence="11 12">
    <name type="scientific">Tritrichomonas foetus</name>
    <dbReference type="NCBI Taxonomy" id="1144522"/>
    <lineage>
        <taxon>Eukaryota</taxon>
        <taxon>Metamonada</taxon>
        <taxon>Parabasalia</taxon>
        <taxon>Tritrichomonadida</taxon>
        <taxon>Tritrichomonadidae</taxon>
        <taxon>Tritrichomonas</taxon>
    </lineage>
</organism>
<keyword evidence="12" id="KW-1185">Reference proteome</keyword>
<feature type="region of interest" description="Disordered" evidence="9">
    <location>
        <begin position="202"/>
        <end position="239"/>
    </location>
</feature>
<proteinExistence type="inferred from homology"/>
<keyword evidence="4 8" id="KW-0175">Coiled coil</keyword>
<evidence type="ECO:0000259" key="10">
    <source>
        <dbReference type="PROSITE" id="PS50157"/>
    </source>
</evidence>
<feature type="compositionally biased region" description="Polar residues" evidence="9">
    <location>
        <begin position="402"/>
        <end position="413"/>
    </location>
</feature>
<feature type="compositionally biased region" description="Basic residues" evidence="9">
    <location>
        <begin position="601"/>
        <end position="615"/>
    </location>
</feature>
<dbReference type="OrthoDB" id="515971at2759"/>
<keyword evidence="7" id="KW-0863">Zinc-finger</keyword>
<keyword evidence="7" id="KW-0479">Metal-binding</keyword>
<dbReference type="GO" id="GO:0005737">
    <property type="term" value="C:cytoplasm"/>
    <property type="evidence" value="ECO:0007669"/>
    <property type="project" value="TreeGrafter"/>
</dbReference>
<keyword evidence="6" id="KW-0966">Cell projection</keyword>
<evidence type="ECO:0000313" key="12">
    <source>
        <dbReference type="Proteomes" id="UP000179807"/>
    </source>
</evidence>
<dbReference type="PANTHER" id="PTHR21502">
    <property type="entry name" value="ZINC FINGER PROTEIN DZIP1"/>
    <property type="match status" value="1"/>
</dbReference>
<dbReference type="Proteomes" id="UP000179807">
    <property type="component" value="Unassembled WGS sequence"/>
</dbReference>
<dbReference type="PROSITE" id="PS00028">
    <property type="entry name" value="ZINC_FINGER_C2H2_1"/>
    <property type="match status" value="1"/>
</dbReference>
<feature type="compositionally biased region" description="Low complexity" evidence="9">
    <location>
        <begin position="562"/>
        <end position="580"/>
    </location>
</feature>
<feature type="compositionally biased region" description="Polar residues" evidence="9">
    <location>
        <begin position="348"/>
        <end position="360"/>
    </location>
</feature>
<evidence type="ECO:0000256" key="4">
    <source>
        <dbReference type="ARBA" id="ARBA00023054"/>
    </source>
</evidence>
<dbReference type="InterPro" id="IPR013087">
    <property type="entry name" value="Znf_C2H2_type"/>
</dbReference>
<feature type="compositionally biased region" description="Basic and acidic residues" evidence="9">
    <location>
        <begin position="692"/>
        <end position="701"/>
    </location>
</feature>
<evidence type="ECO:0000256" key="2">
    <source>
        <dbReference type="ARBA" id="ARBA00004120"/>
    </source>
</evidence>
<dbReference type="PANTHER" id="PTHR21502:SF3">
    <property type="entry name" value="CILIUM ASSEMBLY PROTEIN DZIP1L"/>
    <property type="match status" value="1"/>
</dbReference>
<feature type="compositionally biased region" description="Low complexity" evidence="9">
    <location>
        <begin position="204"/>
        <end position="232"/>
    </location>
</feature>
<dbReference type="InterPro" id="IPR051241">
    <property type="entry name" value="DZIP_RILPL"/>
</dbReference>
<dbReference type="GeneID" id="94840698"/>
<feature type="region of interest" description="Disordered" evidence="9">
    <location>
        <begin position="342"/>
        <end position="416"/>
    </location>
</feature>
<keyword evidence="5" id="KW-0963">Cytoplasm</keyword>
<comment type="caution">
    <text evidence="11">The sequence shown here is derived from an EMBL/GenBank/DDBJ whole genome shotgun (WGS) entry which is preliminary data.</text>
</comment>
<protein>
    <recommendedName>
        <fullName evidence="10">C2H2-type domain-containing protein</fullName>
    </recommendedName>
</protein>
<feature type="compositionally biased region" description="Polar residues" evidence="9">
    <location>
        <begin position="533"/>
        <end position="543"/>
    </location>
</feature>
<sequence length="1033" mass="119068">MFPQLNVAPYPTLPPFSCPPCPVPDGIRGDSSKIDWELIQSLDPVQIKKHKDTNSISSIIKSICTSFISSEDLPVFSNPLTPRLFQLCQVTIQYLASCHKHLLSSIESKNNEISQLQKKVMKENLAYQQSLKLIEKLRKPREVCPTCGKKFKIGGYLDQHFRLRHPNLVEPWMKIRSQINHLVQPQDVQMLINEIAALQKAKENNQNQNQTKQNNEDNQINNQVNSQNTNHNNEIDNRDVVIHSPKRTKLEIDKLHSLNLAAFSPKSSSEKLCDSSLNKKGLPNEAKVSLDSFQLNQMVDQISQRISRQIHEINNEPNQNNLSSKSPKGSQNLNLKQKLNQIDPDNIPTHQNHKQFNGNQKDYPKSSEIGEFIPDSSELVSPPPYSPKQTSRRNKNFDKNPVYQNVQSNSPPKTRNRVVFADFGDNKIDQSIDEFIPNNKHLPQKQIPQNMAPEELDDFMIGESDSTFSSHPKRNSPLNSPQRNNSSLANQAKKDNMKRKSNNDDQQLYKTPPIRKEINDDDLDDFIMGSSDIALSNHQSNQKSENKTEKRQQTSKSQPLPKNLSSSHQKQQQKANSQKQELPAKQSLASNTQQKEDTPRHQNKHKVKKLKQKQKPNHEPQDNQIRNQPEEKEEEIDAFLIETGEIEAEQLPQLPKPPKRDLTPPKPDSTRQVTVITNDELDALIPESSSIIEDKNQEKKTNNNQNKKLKQTNFTNTDLDDLIKESSSIINEKNENNPTKAKNHPLQQKTQAKIANLYNNYTPSELEVVLAEDSSLTPSEIENYERINAKSKPIQLEPSLPSKLDQNDYDHYNNQTDEFYNKERFNETYDDYYNSPHPNEDKYYNYHDYDRNNPHNYTDEYNATFNDRNPEDFATTEELKQYYIAQYMKQHGYDQYTDENDYYMTQNNFTATEEQFENYQNPSAMNNHDNQFNDNQFNDIQSPSMKKFNDHEIHNQNNDRESAKKQIEKLNQLNESPKANKEDKPLDEKPRQPMSIAEAKKMAKKKKSAAAAQPAVTIGGVAFTDSQLAEFLH</sequence>
<accession>A0A1J4K3K1</accession>
<feature type="compositionally biased region" description="Low complexity" evidence="9">
    <location>
        <begin position="926"/>
        <end position="939"/>
    </location>
</feature>
<reference evidence="11" key="1">
    <citation type="submission" date="2016-10" db="EMBL/GenBank/DDBJ databases">
        <authorList>
            <person name="Benchimol M."/>
            <person name="Almeida L.G."/>
            <person name="Vasconcelos A.T."/>
            <person name="Perreira-Neves A."/>
            <person name="Rosa I.A."/>
            <person name="Tasca T."/>
            <person name="Bogo M.R."/>
            <person name="de Souza W."/>
        </authorList>
    </citation>
    <scope>NUCLEOTIDE SEQUENCE [LARGE SCALE GENOMIC DNA]</scope>
    <source>
        <strain evidence="11">K</strain>
    </source>
</reference>
<dbReference type="EMBL" id="MLAK01000796">
    <property type="protein sequence ID" value="OHT04324.1"/>
    <property type="molecule type" value="Genomic_DNA"/>
</dbReference>
<evidence type="ECO:0000256" key="8">
    <source>
        <dbReference type="SAM" id="Coils"/>
    </source>
</evidence>
<comment type="subcellular location">
    <subcellularLocation>
        <location evidence="2">Cytoplasm</location>
        <location evidence="2">Cytoskeleton</location>
        <location evidence="2">Cilium basal body</location>
    </subcellularLocation>
    <subcellularLocation>
        <location evidence="1">Cytoplasm</location>
        <location evidence="1">Cytoskeleton</location>
        <location evidence="1">Microtubule organizing center</location>
        <location evidence="1">Centrosome</location>
        <location evidence="1">Centriole</location>
    </subcellularLocation>
</comment>
<evidence type="ECO:0000313" key="11">
    <source>
        <dbReference type="EMBL" id="OHT04324.1"/>
    </source>
</evidence>
<feature type="compositionally biased region" description="Basic and acidic residues" evidence="9">
    <location>
        <begin position="978"/>
        <end position="991"/>
    </location>
</feature>
<gene>
    <name evidence="11" type="ORF">TRFO_28138</name>
</gene>
<dbReference type="InterPro" id="IPR032714">
    <property type="entry name" value="DZIP1_N"/>
</dbReference>
<feature type="region of interest" description="Disordered" evidence="9">
    <location>
        <begin position="970"/>
        <end position="1019"/>
    </location>
</feature>
<dbReference type="GO" id="GO:0005814">
    <property type="term" value="C:centriole"/>
    <property type="evidence" value="ECO:0007669"/>
    <property type="project" value="UniProtKB-SubCell"/>
</dbReference>
<feature type="coiled-coil region" evidence="8">
    <location>
        <begin position="99"/>
        <end position="126"/>
    </location>
</feature>
<dbReference type="GO" id="GO:0008270">
    <property type="term" value="F:zinc ion binding"/>
    <property type="evidence" value="ECO:0007669"/>
    <property type="project" value="UniProtKB-KW"/>
</dbReference>
<feature type="domain" description="C2H2-type" evidence="10">
    <location>
        <begin position="142"/>
        <end position="170"/>
    </location>
</feature>